<comment type="similarity">
    <text evidence="1">Belongs to the G-protein coupled receptor 2 family. Adhesion G-protein coupled receptor (ADGR) subfamily.</text>
</comment>
<name>A0A1B6G1U7_9HEMI</name>
<dbReference type="PANTHER" id="PTHR45930">
    <property type="entry name" value="G-PROTEIN COUPLED RECEPTOR 124-LIKE PROTEIN"/>
    <property type="match status" value="1"/>
</dbReference>
<dbReference type="InterPro" id="IPR051963">
    <property type="entry name" value="Adhesion_GPCR_A"/>
</dbReference>
<reference evidence="6" key="1">
    <citation type="submission" date="2015-11" db="EMBL/GenBank/DDBJ databases">
        <title>De novo transcriptome assembly of four potential Pierce s Disease insect vectors from Arizona vineyards.</title>
        <authorList>
            <person name="Tassone E.E."/>
        </authorList>
    </citation>
    <scope>NUCLEOTIDE SEQUENCE</scope>
</reference>
<evidence type="ECO:0000256" key="1">
    <source>
        <dbReference type="ARBA" id="ARBA00007343"/>
    </source>
</evidence>
<protein>
    <recommendedName>
        <fullName evidence="5">LRRCT domain-containing protein</fullName>
    </recommendedName>
</protein>
<dbReference type="AlphaFoldDB" id="A0A1B6G1U7"/>
<accession>A0A1B6G1U7</accession>
<dbReference type="Gene3D" id="3.80.10.10">
    <property type="entry name" value="Ribonuclease Inhibitor"/>
    <property type="match status" value="1"/>
</dbReference>
<evidence type="ECO:0000256" key="2">
    <source>
        <dbReference type="ARBA" id="ARBA00022614"/>
    </source>
</evidence>
<evidence type="ECO:0000313" key="6">
    <source>
        <dbReference type="EMBL" id="JAS56382.1"/>
    </source>
</evidence>
<keyword evidence="3" id="KW-0732">Signal</keyword>
<keyword evidence="2" id="KW-0433">Leucine-rich repeat</keyword>
<evidence type="ECO:0000256" key="3">
    <source>
        <dbReference type="ARBA" id="ARBA00022729"/>
    </source>
</evidence>
<feature type="non-terminal residue" evidence="6">
    <location>
        <position position="129"/>
    </location>
</feature>
<dbReference type="GO" id="GO:0007166">
    <property type="term" value="P:cell surface receptor signaling pathway"/>
    <property type="evidence" value="ECO:0007669"/>
    <property type="project" value="TreeGrafter"/>
</dbReference>
<feature type="domain" description="LRRCT" evidence="5">
    <location>
        <begin position="51"/>
        <end position="101"/>
    </location>
</feature>
<proteinExistence type="inferred from homology"/>
<dbReference type="InterPro" id="IPR032675">
    <property type="entry name" value="LRR_dom_sf"/>
</dbReference>
<dbReference type="SUPFAM" id="SSF52058">
    <property type="entry name" value="L domain-like"/>
    <property type="match status" value="1"/>
</dbReference>
<feature type="non-terminal residue" evidence="6">
    <location>
        <position position="1"/>
    </location>
</feature>
<sequence length="129" mass="14730">LAFNNIQTVEIADFSRNVTMDLSNNKIKLVSVQDAPSVAHTHLSRIKFDKNPFVCDCRLLRFVQFLHNWQFEISINLKCKEPKALKNQPLISLPLKSLTCKIVSNCPEHCTCEYRAIDAGIIINCTRAR</sequence>
<organism evidence="6">
    <name type="scientific">Cuerna arida</name>
    <dbReference type="NCBI Taxonomy" id="1464854"/>
    <lineage>
        <taxon>Eukaryota</taxon>
        <taxon>Metazoa</taxon>
        <taxon>Ecdysozoa</taxon>
        <taxon>Arthropoda</taxon>
        <taxon>Hexapoda</taxon>
        <taxon>Insecta</taxon>
        <taxon>Pterygota</taxon>
        <taxon>Neoptera</taxon>
        <taxon>Paraneoptera</taxon>
        <taxon>Hemiptera</taxon>
        <taxon>Auchenorrhyncha</taxon>
        <taxon>Membracoidea</taxon>
        <taxon>Cicadellidae</taxon>
        <taxon>Cicadellinae</taxon>
        <taxon>Proconiini</taxon>
        <taxon>Cuerna</taxon>
    </lineage>
</organism>
<dbReference type="PANTHER" id="PTHR45930:SF4">
    <property type="entry name" value="ADHESION G PROTEIN-COUPLED RECEPTOR A3"/>
    <property type="match status" value="1"/>
</dbReference>
<evidence type="ECO:0000259" key="5">
    <source>
        <dbReference type="SMART" id="SM00082"/>
    </source>
</evidence>
<dbReference type="InterPro" id="IPR000483">
    <property type="entry name" value="Cys-rich_flank_reg_C"/>
</dbReference>
<dbReference type="SMART" id="SM00082">
    <property type="entry name" value="LRRCT"/>
    <property type="match status" value="1"/>
</dbReference>
<gene>
    <name evidence="6" type="ORF">g.4317</name>
</gene>
<keyword evidence="4" id="KW-0675">Receptor</keyword>
<dbReference type="EMBL" id="GECZ01013387">
    <property type="protein sequence ID" value="JAS56382.1"/>
    <property type="molecule type" value="Transcribed_RNA"/>
</dbReference>
<dbReference type="GO" id="GO:0005886">
    <property type="term" value="C:plasma membrane"/>
    <property type="evidence" value="ECO:0007669"/>
    <property type="project" value="TreeGrafter"/>
</dbReference>
<evidence type="ECO:0000256" key="4">
    <source>
        <dbReference type="ARBA" id="ARBA00023170"/>
    </source>
</evidence>